<feature type="compositionally biased region" description="Acidic residues" evidence="1">
    <location>
        <begin position="76"/>
        <end position="86"/>
    </location>
</feature>
<feature type="compositionally biased region" description="Basic and acidic residues" evidence="1">
    <location>
        <begin position="663"/>
        <end position="680"/>
    </location>
</feature>
<dbReference type="EMBL" id="JBAMZK010000035">
    <property type="protein sequence ID" value="KAL0495964.1"/>
    <property type="molecule type" value="Genomic_DNA"/>
</dbReference>
<feature type="region of interest" description="Disordered" evidence="1">
    <location>
        <begin position="75"/>
        <end position="154"/>
    </location>
</feature>
<feature type="compositionally biased region" description="Low complexity" evidence="1">
    <location>
        <begin position="795"/>
        <end position="807"/>
    </location>
</feature>
<feature type="region of interest" description="Disordered" evidence="1">
    <location>
        <begin position="859"/>
        <end position="898"/>
    </location>
</feature>
<feature type="compositionally biased region" description="Polar residues" evidence="1">
    <location>
        <begin position="545"/>
        <end position="558"/>
    </location>
</feature>
<feature type="region of interest" description="Disordered" evidence="1">
    <location>
        <begin position="776"/>
        <end position="807"/>
    </location>
</feature>
<reference evidence="2 3" key="1">
    <citation type="submission" date="2024-02" db="EMBL/GenBank/DDBJ databases">
        <title>FIRST GENOME SEQUENCES OF Leishmania (Viannia) shawi, Leishmania (Viannia) lindenbergi AND Leishmania (Viannia) utingensis.</title>
        <authorList>
            <person name="Resadore F."/>
            <person name="Custodio M.G.F."/>
            <person name="Boite M.C."/>
            <person name="Cupolillo E."/>
            <person name="Ferreira G.E.M."/>
        </authorList>
    </citation>
    <scope>NUCLEOTIDE SEQUENCE [LARGE SCALE GENOMIC DNA]</scope>
    <source>
        <strain evidence="2 3">MHOM/BR/1966/M15733</strain>
    </source>
</reference>
<feature type="compositionally biased region" description="Basic and acidic residues" evidence="1">
    <location>
        <begin position="423"/>
        <end position="432"/>
    </location>
</feature>
<sequence length="951" mass="102023">MTSLAGFLYPEYVLHNSVVAETDFEASRRRVPKKLTTSLMEHDITAVAERGCMSSSPNISQLLKSELLYAWRTQDTQDDSDVENSDSDATSSEASYDTSDLTSGGSGSSDSRCTSSYSASNNDDSDTTSHDRSSTWYEEDEGSDQEDDETEEAEMMVGNEAPRINGNLDSNRGAMGNLNVVFSVSRNTISPEQRGGIIVASSVSTLPSFTVAGASSSHFSFLLTDTREKKMQGASGSVASTMVPPAYTTTTLNPKLSMPYVFSTSDTFSNWLFAPLEDQPNDLGKDKSGKTGARRPQSAVPHNSGIISQMYFSNDHGCHTSDQKLSTLPLGDEKRLQTASVMHIEAKVQNHTPSNRIHRNEDSVIGHISSVWSNDDGKSESAMLKRASVSNVHDSFPSFMTYFPTRPPRMAPEEMLRASSAGKRGETLHKTSADGGPVNNRDYSSSSPGKLPHCSSFSRADTSSGGSPAGEVFCTVRALSPNAIVRVLRGDFDNRDISLDSRFFDADHHQKVESSRMEAKGPFRQRSASSGYAVTAGGVPDRHGASTTAAGNGRTSSSHRVDASGRRRASGNLILSVLRGAPAGCLCESFSVTRSFSSGQVQSPAPVPSQQMFAGGWRLLSFREQDDTLFTNIEHVPHNGKSKKKHKKYTSKKRNKHRKSRHAVGDDREGNGAGKDEQARYDVHKNDNALDGAARMCQERDSGYSPTGVAGVTGAGAAPTEYPTGVTYSGPSYPLGSAGGTQDQGSACSRVEVNGQPCGRQRAVQQDLVRRTQPLRVGTPPAAADPQIRMPPSRAPVRTVTGTPPTRSVWQSQISTTAKVGTPVTNTHVPLLSAVGALDAVNEADGERRQRLDRFERLKDPPVASPSATGRRVTVRSGKSKVMSSGRKCSGISDAGSGVRRLRPASATRVLPSLSLPNRRIPICLYGGMAACNGEPSRDLPTRLGEGLPPL</sequence>
<feature type="region of interest" description="Disordered" evidence="1">
    <location>
        <begin position="633"/>
        <end position="680"/>
    </location>
</feature>
<keyword evidence="3" id="KW-1185">Reference proteome</keyword>
<protein>
    <recommendedName>
        <fullName evidence="4">Ig-like domain-containing protein</fullName>
    </recommendedName>
</protein>
<organism evidence="2 3">
    <name type="scientific">Leishmania lindenbergi</name>
    <dbReference type="NCBI Taxonomy" id="651832"/>
    <lineage>
        <taxon>Eukaryota</taxon>
        <taxon>Discoba</taxon>
        <taxon>Euglenozoa</taxon>
        <taxon>Kinetoplastea</taxon>
        <taxon>Metakinetoplastina</taxon>
        <taxon>Trypanosomatida</taxon>
        <taxon>Trypanosomatidae</taxon>
        <taxon>Leishmaniinae</taxon>
        <taxon>Leishmania</taxon>
    </lineage>
</organism>
<accession>A0AAW2ZXT6</accession>
<feature type="compositionally biased region" description="Acidic residues" evidence="1">
    <location>
        <begin position="137"/>
        <end position="154"/>
    </location>
</feature>
<evidence type="ECO:0008006" key="4">
    <source>
        <dbReference type="Google" id="ProtNLM"/>
    </source>
</evidence>
<dbReference type="Proteomes" id="UP001500131">
    <property type="component" value="Unassembled WGS sequence"/>
</dbReference>
<evidence type="ECO:0000256" key="1">
    <source>
        <dbReference type="SAM" id="MobiDB-lite"/>
    </source>
</evidence>
<gene>
    <name evidence="2" type="ORF">Q4I31_007214</name>
</gene>
<name>A0AAW2ZXT6_9TRYP</name>
<evidence type="ECO:0000313" key="3">
    <source>
        <dbReference type="Proteomes" id="UP001500131"/>
    </source>
</evidence>
<evidence type="ECO:0000313" key="2">
    <source>
        <dbReference type="EMBL" id="KAL0495964.1"/>
    </source>
</evidence>
<comment type="caution">
    <text evidence="2">The sequence shown here is derived from an EMBL/GenBank/DDBJ whole genome shotgun (WGS) entry which is preliminary data.</text>
</comment>
<feature type="compositionally biased region" description="Basic residues" evidence="1">
    <location>
        <begin position="638"/>
        <end position="662"/>
    </location>
</feature>
<feature type="region of interest" description="Disordered" evidence="1">
    <location>
        <begin position="279"/>
        <end position="304"/>
    </location>
</feature>
<feature type="region of interest" description="Disordered" evidence="1">
    <location>
        <begin position="416"/>
        <end position="468"/>
    </location>
</feature>
<feature type="compositionally biased region" description="Low complexity" evidence="1">
    <location>
        <begin position="95"/>
        <end position="122"/>
    </location>
</feature>
<feature type="region of interest" description="Disordered" evidence="1">
    <location>
        <begin position="536"/>
        <end position="564"/>
    </location>
</feature>
<feature type="compositionally biased region" description="Polar residues" evidence="1">
    <location>
        <begin position="455"/>
        <end position="466"/>
    </location>
</feature>
<dbReference type="AlphaFoldDB" id="A0AAW2ZXT6"/>
<proteinExistence type="predicted"/>